<evidence type="ECO:0000313" key="2">
    <source>
        <dbReference type="EMBL" id="SDG35237.1"/>
    </source>
</evidence>
<dbReference type="EMBL" id="FNBK01000026">
    <property type="protein sequence ID" value="SDG35237.1"/>
    <property type="molecule type" value="Genomic_DNA"/>
</dbReference>
<dbReference type="AlphaFoldDB" id="A0A1G7TIT9"/>
<dbReference type="PROSITE" id="PS51257">
    <property type="entry name" value="PROKAR_LIPOPROTEIN"/>
    <property type="match status" value="1"/>
</dbReference>
<keyword evidence="3" id="KW-1185">Reference proteome</keyword>
<accession>A0A1G7TIT9</accession>
<organism evidence="2 3">
    <name type="scientific">Halorientalis regularis</name>
    <dbReference type="NCBI Taxonomy" id="660518"/>
    <lineage>
        <taxon>Archaea</taxon>
        <taxon>Methanobacteriati</taxon>
        <taxon>Methanobacteriota</taxon>
        <taxon>Stenosarchaea group</taxon>
        <taxon>Halobacteria</taxon>
        <taxon>Halobacteriales</taxon>
        <taxon>Haloarculaceae</taxon>
        <taxon>Halorientalis</taxon>
    </lineage>
</organism>
<sequence length="391" mass="43259">MNRRAILAAIGSILAAGCSQNKRGGESRGAHKSGFGIGNSADTPVDFGLKGKNQSFEFNYGDDPKFDFNKSQGGSDITFDIAGEENNKRDSLPTPSETNERATEYLVQARRTLNEAIKIYAGFGGERIDITSVTPTTESFSQYQVKSKIDNAKQPLRKATEYATEGQKVYILALEQVGIFLKHTTNAEAELQTALSEYETSMNFFYDGGTMNFDAAQKRLRDHTARVQDEVDLIRSEADSTALQVIGSDAEKLYEAKLAQFEALIQTFRSLDQGISEIGDGLADLKKGTELYTDREYQDASFDLTSATTALSSGKRAFGTARGNGVLQSEIKPGLDFATVLYRIADDLTESAEAKTDNDDERYVEYRERAVAHLQSDDRTEYMSEINKIQW</sequence>
<evidence type="ECO:0000256" key="1">
    <source>
        <dbReference type="SAM" id="MobiDB-lite"/>
    </source>
</evidence>
<dbReference type="RefSeq" id="WP_139171211.1">
    <property type="nucleotide sequence ID" value="NZ_FNBK01000026.1"/>
</dbReference>
<reference evidence="3" key="1">
    <citation type="submission" date="2016-10" db="EMBL/GenBank/DDBJ databases">
        <authorList>
            <person name="Varghese N."/>
            <person name="Submissions S."/>
        </authorList>
    </citation>
    <scope>NUCLEOTIDE SEQUENCE [LARGE SCALE GENOMIC DNA]</scope>
    <source>
        <strain evidence="3">IBRC-M 10760</strain>
    </source>
</reference>
<name>A0A1G7TIT9_9EURY</name>
<dbReference type="OrthoDB" id="239748at2157"/>
<evidence type="ECO:0000313" key="3">
    <source>
        <dbReference type="Proteomes" id="UP000199076"/>
    </source>
</evidence>
<proteinExistence type="predicted"/>
<dbReference type="Proteomes" id="UP000199076">
    <property type="component" value="Unassembled WGS sequence"/>
</dbReference>
<protein>
    <submittedName>
        <fullName evidence="2">Uncharacterized protein</fullName>
    </submittedName>
</protein>
<feature type="region of interest" description="Disordered" evidence="1">
    <location>
        <begin position="77"/>
        <end position="100"/>
    </location>
</feature>
<gene>
    <name evidence="2" type="ORF">SAMN05216218_12610</name>
</gene>